<evidence type="ECO:0000313" key="1">
    <source>
        <dbReference type="EMBL" id="ACR13955.1"/>
    </source>
</evidence>
<gene>
    <name evidence="1" type="ordered locus">TERTU_4628</name>
</gene>
<dbReference type="Proteomes" id="UP000009080">
    <property type="component" value="Chromosome"/>
</dbReference>
<name>C5BJY4_TERTT</name>
<dbReference type="STRING" id="377629.TERTU_4628"/>
<evidence type="ECO:0000313" key="2">
    <source>
        <dbReference type="Proteomes" id="UP000009080"/>
    </source>
</evidence>
<keyword evidence="2" id="KW-1185">Reference proteome</keyword>
<dbReference type="AlphaFoldDB" id="C5BJY4"/>
<proteinExistence type="predicted"/>
<dbReference type="KEGG" id="ttu:TERTU_4628"/>
<dbReference type="HOGENOM" id="CLU_3318345_0_0_6"/>
<reference evidence="1 2" key="1">
    <citation type="journal article" date="2009" name="PLoS ONE">
        <title>The complete genome of Teredinibacter turnerae T7901: an intracellular endosymbiont of marine wood-boring bivalves (shipworms).</title>
        <authorList>
            <person name="Yang J.C."/>
            <person name="Madupu R."/>
            <person name="Durkin A.S."/>
            <person name="Ekborg N.A."/>
            <person name="Pedamallu C.S."/>
            <person name="Hostetler J.B."/>
            <person name="Radune D."/>
            <person name="Toms B.S."/>
            <person name="Henrissat B."/>
            <person name="Coutinho P.M."/>
            <person name="Schwarz S."/>
            <person name="Field L."/>
            <person name="Trindade-Silva A.E."/>
            <person name="Soares C.A.G."/>
            <person name="Elshahawi S."/>
            <person name="Hanora A."/>
            <person name="Schmidt E.W."/>
            <person name="Haygood M.G."/>
            <person name="Posfai J."/>
            <person name="Benner J."/>
            <person name="Madinger C."/>
            <person name="Nove J."/>
            <person name="Anton B."/>
            <person name="Chaudhary K."/>
            <person name="Foster J."/>
            <person name="Holman A."/>
            <person name="Kumar S."/>
            <person name="Lessard P.A."/>
            <person name="Luyten Y.A."/>
            <person name="Slatko B."/>
            <person name="Wood N."/>
            <person name="Wu B."/>
            <person name="Teplitski M."/>
            <person name="Mougous J.D."/>
            <person name="Ward N."/>
            <person name="Eisen J.A."/>
            <person name="Badger J.H."/>
            <person name="Distel D.L."/>
        </authorList>
    </citation>
    <scope>NUCLEOTIDE SEQUENCE [LARGE SCALE GENOMIC DNA]</scope>
    <source>
        <strain evidence="2">ATCC 39867 / T7901</strain>
    </source>
</reference>
<dbReference type="EMBL" id="CP001614">
    <property type="protein sequence ID" value="ACR13955.1"/>
    <property type="molecule type" value="Genomic_DNA"/>
</dbReference>
<organism evidence="1 2">
    <name type="scientific">Teredinibacter turnerae (strain ATCC 39867 / T7901)</name>
    <dbReference type="NCBI Taxonomy" id="377629"/>
    <lineage>
        <taxon>Bacteria</taxon>
        <taxon>Pseudomonadati</taxon>
        <taxon>Pseudomonadota</taxon>
        <taxon>Gammaproteobacteria</taxon>
        <taxon>Cellvibrionales</taxon>
        <taxon>Cellvibrionaceae</taxon>
        <taxon>Teredinibacter</taxon>
    </lineage>
</organism>
<protein>
    <submittedName>
        <fullName evidence="1">Uncharacterized protein</fullName>
    </submittedName>
</protein>
<accession>C5BJY4</accession>
<sequence>MKIFRNSFDNSLAKSEIRNSDQFKYTLAIELKNKCKMNG</sequence>